<name>A0AAW2HMK2_9NEOP</name>
<dbReference type="AlphaFoldDB" id="A0AAW2HMK2"/>
<feature type="transmembrane region" description="Helical" evidence="1">
    <location>
        <begin position="96"/>
        <end position="113"/>
    </location>
</feature>
<organism evidence="2">
    <name type="scientific">Menopon gallinae</name>
    <name type="common">poultry shaft louse</name>
    <dbReference type="NCBI Taxonomy" id="328185"/>
    <lineage>
        <taxon>Eukaryota</taxon>
        <taxon>Metazoa</taxon>
        <taxon>Ecdysozoa</taxon>
        <taxon>Arthropoda</taxon>
        <taxon>Hexapoda</taxon>
        <taxon>Insecta</taxon>
        <taxon>Pterygota</taxon>
        <taxon>Neoptera</taxon>
        <taxon>Paraneoptera</taxon>
        <taxon>Psocodea</taxon>
        <taxon>Troctomorpha</taxon>
        <taxon>Phthiraptera</taxon>
        <taxon>Amblycera</taxon>
        <taxon>Menoponidae</taxon>
        <taxon>Menopon</taxon>
    </lineage>
</organism>
<reference evidence="2" key="1">
    <citation type="journal article" date="2024" name="Gigascience">
        <title>Chromosome-level genome of the poultry shaft louse Menopon gallinae provides insight into the host-switching and adaptive evolution of parasitic lice.</title>
        <authorList>
            <person name="Xu Y."/>
            <person name="Ma L."/>
            <person name="Liu S."/>
            <person name="Liang Y."/>
            <person name="Liu Q."/>
            <person name="He Z."/>
            <person name="Tian L."/>
            <person name="Duan Y."/>
            <person name="Cai W."/>
            <person name="Li H."/>
            <person name="Song F."/>
        </authorList>
    </citation>
    <scope>NUCLEOTIDE SEQUENCE</scope>
    <source>
        <strain evidence="2">Cailab_2023a</strain>
    </source>
</reference>
<dbReference type="Gene3D" id="1.10.3730.20">
    <property type="match status" value="1"/>
</dbReference>
<dbReference type="PANTHER" id="PTHR31965:SF1">
    <property type="entry name" value="TRANSMEMBRANE PROTEIN 42"/>
    <property type="match status" value="1"/>
</dbReference>
<dbReference type="PANTHER" id="PTHR31965">
    <property type="entry name" value="TRANSMEMBRANE PROTEIN 42"/>
    <property type="match status" value="1"/>
</dbReference>
<dbReference type="InterPro" id="IPR037185">
    <property type="entry name" value="EmrE-like"/>
</dbReference>
<evidence type="ECO:0000313" key="2">
    <source>
        <dbReference type="EMBL" id="KAL0271020.1"/>
    </source>
</evidence>
<feature type="transmembrane region" description="Helical" evidence="1">
    <location>
        <begin position="36"/>
        <end position="58"/>
    </location>
</feature>
<keyword evidence="1" id="KW-1133">Transmembrane helix</keyword>
<dbReference type="EMBL" id="JARGDH010000004">
    <property type="protein sequence ID" value="KAL0271020.1"/>
    <property type="molecule type" value="Genomic_DNA"/>
</dbReference>
<keyword evidence="1" id="KW-0812">Transmembrane</keyword>
<dbReference type="InterPro" id="IPR039632">
    <property type="entry name" value="TMEM42"/>
</dbReference>
<accession>A0AAW2HMK2</accession>
<sequence length="128" mass="13979">MLNSSAFLSGLCAAFASIFGKLSGLDYYNIDSRLVICLRIFCFLTMIALNGLMWNFFVKALQSSKSSLEATILNTATNYVSSGLLAYVIFGEVTGILWWSGITLILLGVMVITNSSPSQETKSEKARQ</sequence>
<gene>
    <name evidence="2" type="ORF">PYX00_008267</name>
</gene>
<evidence type="ECO:0008006" key="3">
    <source>
        <dbReference type="Google" id="ProtNLM"/>
    </source>
</evidence>
<protein>
    <recommendedName>
        <fullName evidence="3">EamA domain-containing protein</fullName>
    </recommendedName>
</protein>
<dbReference type="SUPFAM" id="SSF103481">
    <property type="entry name" value="Multidrug resistance efflux transporter EmrE"/>
    <property type="match status" value="1"/>
</dbReference>
<evidence type="ECO:0000256" key="1">
    <source>
        <dbReference type="SAM" id="Phobius"/>
    </source>
</evidence>
<comment type="caution">
    <text evidence="2">The sequence shown here is derived from an EMBL/GenBank/DDBJ whole genome shotgun (WGS) entry which is preliminary data.</text>
</comment>
<proteinExistence type="predicted"/>
<keyword evidence="1" id="KW-0472">Membrane</keyword>